<protein>
    <submittedName>
        <fullName evidence="7">Multi-sensor hybrid histidine kinase</fullName>
    </submittedName>
</protein>
<evidence type="ECO:0000256" key="5">
    <source>
        <dbReference type="SAM" id="Phobius"/>
    </source>
</evidence>
<gene>
    <name evidence="7" type="ORF">AJE_12950</name>
</gene>
<dbReference type="STRING" id="1129374.AJE_12950"/>
<feature type="modified residue" description="4-aspartylphosphate" evidence="3">
    <location>
        <position position="641"/>
    </location>
</feature>
<organism evidence="7 8">
    <name type="scientific">Alishewanella jeotgali KCTC 22429</name>
    <dbReference type="NCBI Taxonomy" id="1129374"/>
    <lineage>
        <taxon>Bacteria</taxon>
        <taxon>Pseudomonadati</taxon>
        <taxon>Pseudomonadota</taxon>
        <taxon>Gammaproteobacteria</taxon>
        <taxon>Alteromonadales</taxon>
        <taxon>Alteromonadaceae</taxon>
        <taxon>Alishewanella</taxon>
    </lineage>
</organism>
<dbReference type="Pfam" id="PF00072">
    <property type="entry name" value="Response_reg"/>
    <property type="match status" value="1"/>
</dbReference>
<evidence type="ECO:0000256" key="2">
    <source>
        <dbReference type="ARBA" id="ARBA00023012"/>
    </source>
</evidence>
<dbReference type="PANTHER" id="PTHR45339:SF1">
    <property type="entry name" value="HYBRID SIGNAL TRANSDUCTION HISTIDINE KINASE J"/>
    <property type="match status" value="1"/>
</dbReference>
<dbReference type="EMBL" id="AHTH01000044">
    <property type="protein sequence ID" value="EHR40216.1"/>
    <property type="molecule type" value="Genomic_DNA"/>
</dbReference>
<keyword evidence="4" id="KW-0175">Coiled coil</keyword>
<name>H3ZGU0_9ALTE</name>
<dbReference type="eggNOG" id="COG0784">
    <property type="taxonomic scope" value="Bacteria"/>
</dbReference>
<keyword evidence="8" id="KW-1185">Reference proteome</keyword>
<evidence type="ECO:0000259" key="6">
    <source>
        <dbReference type="PROSITE" id="PS50110"/>
    </source>
</evidence>
<dbReference type="Gene3D" id="3.40.50.2300">
    <property type="match status" value="1"/>
</dbReference>
<feature type="coiled-coil region" evidence="4">
    <location>
        <begin position="227"/>
        <end position="261"/>
    </location>
</feature>
<accession>H3ZGU0</accession>
<dbReference type="InterPro" id="IPR011006">
    <property type="entry name" value="CheY-like_superfamily"/>
</dbReference>
<keyword evidence="7" id="KW-0418">Kinase</keyword>
<evidence type="ECO:0000256" key="1">
    <source>
        <dbReference type="ARBA" id="ARBA00022553"/>
    </source>
</evidence>
<proteinExistence type="predicted"/>
<keyword evidence="5" id="KW-0472">Membrane</keyword>
<keyword evidence="7" id="KW-0808">Transferase</keyword>
<evidence type="ECO:0000256" key="4">
    <source>
        <dbReference type="SAM" id="Coils"/>
    </source>
</evidence>
<keyword evidence="5" id="KW-0812">Transmembrane</keyword>
<dbReference type="GO" id="GO:0000160">
    <property type="term" value="P:phosphorelay signal transduction system"/>
    <property type="evidence" value="ECO:0007669"/>
    <property type="project" value="UniProtKB-KW"/>
</dbReference>
<dbReference type="InterPro" id="IPR001789">
    <property type="entry name" value="Sig_transdc_resp-reg_receiver"/>
</dbReference>
<feature type="domain" description="Response regulatory" evidence="6">
    <location>
        <begin position="592"/>
        <end position="708"/>
    </location>
</feature>
<dbReference type="Proteomes" id="UP000012046">
    <property type="component" value="Unassembled WGS sequence"/>
</dbReference>
<dbReference type="CDD" id="cd17546">
    <property type="entry name" value="REC_hyHK_CKI1_RcsC-like"/>
    <property type="match status" value="1"/>
</dbReference>
<evidence type="ECO:0000256" key="3">
    <source>
        <dbReference type="PROSITE-ProRule" id="PRU00169"/>
    </source>
</evidence>
<comment type="caution">
    <text evidence="7">The sequence shown here is derived from an EMBL/GenBank/DDBJ whole genome shotgun (WGS) entry which is preliminary data.</text>
</comment>
<keyword evidence="2" id="KW-0902">Two-component regulatory system</keyword>
<dbReference type="AlphaFoldDB" id="H3ZGU0"/>
<dbReference type="SMART" id="SM00448">
    <property type="entry name" value="REC"/>
    <property type="match status" value="1"/>
</dbReference>
<evidence type="ECO:0000313" key="8">
    <source>
        <dbReference type="Proteomes" id="UP000012046"/>
    </source>
</evidence>
<keyword evidence="1 3" id="KW-0597">Phosphoprotein</keyword>
<dbReference type="GO" id="GO:0016301">
    <property type="term" value="F:kinase activity"/>
    <property type="evidence" value="ECO:0007669"/>
    <property type="project" value="UniProtKB-KW"/>
</dbReference>
<feature type="transmembrane region" description="Helical" evidence="5">
    <location>
        <begin position="12"/>
        <end position="30"/>
    </location>
</feature>
<dbReference type="SUPFAM" id="SSF52172">
    <property type="entry name" value="CheY-like"/>
    <property type="match status" value="1"/>
</dbReference>
<reference evidence="7 8" key="1">
    <citation type="journal article" date="2012" name="J. Bacteriol.">
        <title>Genome Sequence of Extracellular-Protease-Producing Alishewanella jeotgali Isolated from Traditional Korean Fermented Seafood.</title>
        <authorList>
            <person name="Jung J."/>
            <person name="Chun J."/>
            <person name="Park W."/>
        </authorList>
    </citation>
    <scope>NUCLEOTIDE SEQUENCE [LARGE SCALE GENOMIC DNA]</scope>
    <source>
        <strain evidence="7 8">KCTC 22429</strain>
    </source>
</reference>
<dbReference type="PANTHER" id="PTHR45339">
    <property type="entry name" value="HYBRID SIGNAL TRANSDUCTION HISTIDINE KINASE J"/>
    <property type="match status" value="1"/>
</dbReference>
<evidence type="ECO:0000313" key="7">
    <source>
        <dbReference type="EMBL" id="EHR40216.1"/>
    </source>
</evidence>
<sequence length="710" mass="80857">MSAILKSFYQYLLSLYLFCSLLIAAASWVWQRQDEQQRLQLQLQQYAQIIELSLRPNLGQISAEQLTQRLAELQFDATFPIAALAIYQNDGLPLAVVGDIARLPQRVLPNLNSQFSLLADEYYWYAQQIIRTQTLPFEQFGTATQTEAVLVILPEPLGIGWRELWPMVLAWLLLTVIVLTNAVFFNRRGHQLRQAIDSLQREHDQADIGASVAKSGLPELQPIKQLLAEQHQQRVSLEQQLDSTRMQQQQLTKALENTRQEWQNTVTAQLSLRQCVNRWLHQWQLLDLRREQLPEPLFNVLKQLQHNYGLLQFGDFQCTPVVTSLPMWLAEQTDKLAALLPADSSLDWLEYPELNQYQVTLDQHSLLLAMQAMLALSMRSETMKRLQFRIGIDLPDSPRLTMQLRCDGNGLPPHVLQHLKSSHSSELQWRDADIAVLQLLQQRQGAELRIESLEGLGVSISFSLPIACHTNADASLLGPLLLFDADPERLRERLHLLSSCTVQIIGCSDLNELQQRLAEQAYSLLIIMLPGQAPSQQWQQFLQHCTLPMLAFAAPLNFRQWRQLLPCYSSSLFCLQFIKQRLSGVMSPSSKKLLVVDDNQTNQAFINILLQGKAVTVCAVETAAAALWQCKQEKFDMVLLDIQLPDLSGTEVARQLRQLEDYQSIPILAFTAHALPSEQAEFKAAGMDDILLKPLDPCKFDKLLATYRLF</sequence>
<dbReference type="PATRIC" id="fig|1129374.4.peg.2570"/>
<keyword evidence="5" id="KW-1133">Transmembrane helix</keyword>
<dbReference type="PROSITE" id="PS50110">
    <property type="entry name" value="RESPONSE_REGULATORY"/>
    <property type="match status" value="1"/>
</dbReference>